<dbReference type="OMA" id="ILECATY"/>
<feature type="domain" description="B-block binding subunit of TFIIIC" evidence="7">
    <location>
        <begin position="160"/>
        <end position="227"/>
    </location>
</feature>
<dbReference type="InterPro" id="IPR017956">
    <property type="entry name" value="AT_hook_DNA-bd_motif"/>
</dbReference>
<evidence type="ECO:0000256" key="4">
    <source>
        <dbReference type="ARBA" id="ARBA00023163"/>
    </source>
</evidence>
<dbReference type="GO" id="GO:0005634">
    <property type="term" value="C:nucleus"/>
    <property type="evidence" value="ECO:0007669"/>
    <property type="project" value="UniProtKB-SubCell"/>
</dbReference>
<feature type="compositionally biased region" description="Polar residues" evidence="6">
    <location>
        <begin position="813"/>
        <end position="827"/>
    </location>
</feature>
<feature type="compositionally biased region" description="Basic and acidic residues" evidence="6">
    <location>
        <begin position="587"/>
        <end position="614"/>
    </location>
</feature>
<feature type="compositionally biased region" description="Acidic residues" evidence="6">
    <location>
        <begin position="356"/>
        <end position="375"/>
    </location>
</feature>
<dbReference type="GO" id="GO:0000127">
    <property type="term" value="C:transcription factor TFIIIC complex"/>
    <property type="evidence" value="ECO:0007669"/>
    <property type="project" value="InterPro"/>
</dbReference>
<feature type="region of interest" description="Disordered" evidence="6">
    <location>
        <begin position="344"/>
        <end position="376"/>
    </location>
</feature>
<dbReference type="PANTHER" id="PTHR15180">
    <property type="entry name" value="GENERAL TRANSCRIPTION FACTOR 3C POLYPEPTIDE 1"/>
    <property type="match status" value="1"/>
</dbReference>
<proteinExistence type="predicted"/>
<feature type="region of interest" description="Disordered" evidence="6">
    <location>
        <begin position="849"/>
        <end position="884"/>
    </location>
</feature>
<reference evidence="9 10" key="3">
    <citation type="journal article" date="2015" name="Genome Announc.">
        <title>Draft Genome Sequence of the Archiascomycetous Yeast Saitoella complicata.</title>
        <authorList>
            <person name="Yamauchi K."/>
            <person name="Kondo S."/>
            <person name="Hamamoto M."/>
            <person name="Takahashi Y."/>
            <person name="Ogura Y."/>
            <person name="Hayashi T."/>
            <person name="Nishida H."/>
        </authorList>
    </citation>
    <scope>NUCLEOTIDE SEQUENCE [LARGE SCALE GENOMIC DNA]</scope>
    <source>
        <strain evidence="9 10">NRRL Y-17804</strain>
    </source>
</reference>
<feature type="region of interest" description="Disordered" evidence="6">
    <location>
        <begin position="702"/>
        <end position="721"/>
    </location>
</feature>
<name>A0A0E9N7V0_SAICN</name>
<dbReference type="GO" id="GO:0003677">
    <property type="term" value="F:DNA binding"/>
    <property type="evidence" value="ECO:0007669"/>
    <property type="project" value="UniProtKB-KW"/>
</dbReference>
<keyword evidence="3" id="KW-0238">DNA-binding</keyword>
<feature type="region of interest" description="Disordered" evidence="6">
    <location>
        <begin position="1"/>
        <end position="35"/>
    </location>
</feature>
<feature type="region of interest" description="Disordered" evidence="6">
    <location>
        <begin position="1160"/>
        <end position="1217"/>
    </location>
</feature>
<accession>A0A0E9N7V0</accession>
<organism evidence="9 10">
    <name type="scientific">Saitoella complicata (strain BCRC 22490 / CBS 7301 / JCM 7358 / NBRC 10748 / NRRL Y-17804)</name>
    <dbReference type="NCBI Taxonomy" id="698492"/>
    <lineage>
        <taxon>Eukaryota</taxon>
        <taxon>Fungi</taxon>
        <taxon>Dikarya</taxon>
        <taxon>Ascomycota</taxon>
        <taxon>Taphrinomycotina</taxon>
        <taxon>Taphrinomycotina incertae sedis</taxon>
        <taxon>Saitoella</taxon>
    </lineage>
</organism>
<dbReference type="GO" id="GO:0042791">
    <property type="term" value="P:5S class rRNA transcription by RNA polymerase III"/>
    <property type="evidence" value="ECO:0007669"/>
    <property type="project" value="TreeGrafter"/>
</dbReference>
<reference evidence="9 10" key="2">
    <citation type="journal article" date="2014" name="J. Gen. Appl. Microbiol.">
        <title>The early diverging ascomycetous budding yeast Saitoella complicata has three histone deacetylases belonging to the Clr6, Hos2, and Rpd3 lineages.</title>
        <authorList>
            <person name="Nishida H."/>
            <person name="Matsumoto T."/>
            <person name="Kondo S."/>
            <person name="Hamamoto M."/>
            <person name="Yoshikawa H."/>
        </authorList>
    </citation>
    <scope>NUCLEOTIDE SEQUENCE [LARGE SCALE GENOMIC DNA]</scope>
    <source>
        <strain evidence="9 10">NRRL Y-17804</strain>
    </source>
</reference>
<dbReference type="InterPro" id="IPR007309">
    <property type="entry name" value="TFIIIC_Bblock-bd"/>
</dbReference>
<evidence type="ECO:0000259" key="8">
    <source>
        <dbReference type="Pfam" id="PF20222"/>
    </source>
</evidence>
<evidence type="ECO:0000259" key="7">
    <source>
        <dbReference type="Pfam" id="PF04182"/>
    </source>
</evidence>
<feature type="region of interest" description="Disordered" evidence="6">
    <location>
        <begin position="932"/>
        <end position="978"/>
    </location>
</feature>
<evidence type="ECO:0000256" key="5">
    <source>
        <dbReference type="ARBA" id="ARBA00023242"/>
    </source>
</evidence>
<comment type="subcellular location">
    <subcellularLocation>
        <location evidence="1">Nucleus</location>
    </subcellularLocation>
</comment>
<dbReference type="Pfam" id="PF20222">
    <property type="entry name" value="DUF6581"/>
    <property type="match status" value="1"/>
</dbReference>
<feature type="compositionally biased region" description="Polar residues" evidence="6">
    <location>
        <begin position="1177"/>
        <end position="1187"/>
    </location>
</feature>
<sequence>MTTHTKETTNAFSQHAQADARSLTRRRLNSQEGARAERPLNVMDELINHCLDEIAFTEGEGSTPENLWQRITEFYEARGKEQNVDDAYKRFFWRFITTNKLIYLGNKDGIFAEGANDVSVEDYDVLIAKYGDDLRLYADEERLWWALCNHAPDPTKCPGKEWLILRHVARGRANGMDQVELGNIPGIEKKSMTSRRENLVRKGYIQAKAVTAGRSRTYLLTATRFLRKEGEGNEEEGEIIRTSGSGATSIDTDNLTKAIFGVLEKERGGIMRYFHLKQRLNFNRPVEVVGKTLPRLIRRLCTRGYLQRALVPMDDTGRNYTKIVKMLKTYEEYVTSDEMNMGLPIDSGTLNNNDTGEADEGENAEEEEDEVDDVEEGKISAELSDAAMGKAEVIEEKGFVARVPRDMTIENYISYYVEACGIDGVHGPDVIKNITGQSFRRPLDELLKRMTDGKLKTPPHVSHRALEGSLEREGRTGRFRYWTRPYMLPFFEKLDIPPPPGKNAFLDDKDAWGHFPSIPESCFAKIGKPIYDPTRYAVSYRLGPAHASKRKHDEDSNSDDAATRVKPKGRPRKHAPDLRKVVRGTRGKWDRSLTKEQRDAQKLEKAKQLREDIANGRAEGLDVDVSETDRPTTRESGSGTGEGSSGAVQSESATPAATAAAHSGPTVTIRTSAPALANIALRTPARIAALRTRVVVTAPLATPSAPAEPASAVTTDSEAAPVSVNVEPRTPTVATGRTRGRPRKVAAAAPIQEDPIVADTPAEDVVTPATVAPSTAQRKRLAAPEAEVATPTRRSKRGKTTAATTEVPKTPSGGRTPTTRSRQGTPVSTSKTGASKSAAFMAAFLKKGGTASSQPEVQVAETETPDGSGATSTETPMEVDPPIEAADDGVTSAVLAPTNSVPDEVAYATDPLNVPATADQVISADQELAVSEAAVEPQASQASIEPSTPVPATPGTPATEERQTSLHESEGRSRRYAHHHNRNVAALIRQRNMLKFLQVEGGLLDCTYSLAKNYDEWFKLNDPGNYTGHSLDRKTTDNTWRQLRDQGKVNIITFVARDHLGREVIKKLVTLAEIDANSPQVLAYRQKITEKAATKRVIVHVPQLELQVEDVDDDMRKSLLETRVHKSVPKPRARKEGNNGDFIIHPLSGEEALHAAQRLAAKAQDQDKRRRRRRQAEPNQLARSLLQNMADGESGAPKPRRRRKRTTKEPNMGGRISLRHRLVQIDDEDTEAFEETNLDHDFAEVDDLDKLKARRRRRDVHPMEEDDDLLRAVCIVRELFGGKARLIDWNVVEKIWPHHTQEYIRLYYNAKRDNPRWKLCRELHASRWPVCYERGIQLGLIPRVEDSDDTNFDLREFVEFFKTNEITADANPNVPELPEDLDTLLSMYDIETTRLKEEKQWQDGHMFVVASTRRRDDMASHAWYAGNEDEPPIPEADEDDLVEKSKGLMKSILVTPDTDYDYAAAADLLKTVPEEILDTALTQMLKGKVIVKKATEYDRVLPGRNFILADRFLQALKHPYPEKIFRQAAAFEMTLRKGLLEGSKGMAVSLLANNGSIAAILELIADKRVTLQPLEEDKIGMIRGWSNDGISRMMDRRHLEFPILVVPTDRFFAADAVRAESTTTATSEDAFATTNQEIGRRTWINIHGKRIEHVWSSWVSAVLATAMARPGLSQAAMLKALHPAVMPGELRDIWDFLVKKGMAIRVEESGGGYVIKNCFAGLV</sequence>
<evidence type="ECO:0000313" key="10">
    <source>
        <dbReference type="Proteomes" id="UP000033140"/>
    </source>
</evidence>
<dbReference type="EMBL" id="BACD03000001">
    <property type="protein sequence ID" value="GAO45801.1"/>
    <property type="molecule type" value="Genomic_DNA"/>
</dbReference>
<evidence type="ECO:0000256" key="3">
    <source>
        <dbReference type="ARBA" id="ARBA00023125"/>
    </source>
</evidence>
<feature type="region of interest" description="Disordered" evidence="6">
    <location>
        <begin position="771"/>
        <end position="834"/>
    </location>
</feature>
<feature type="compositionally biased region" description="Low complexity" evidence="6">
    <location>
        <begin position="702"/>
        <end position="715"/>
    </location>
</feature>
<keyword evidence="5" id="KW-0539">Nucleus</keyword>
<gene>
    <name evidence="9" type="ORF">G7K_0052-t1</name>
</gene>
<keyword evidence="2" id="KW-0597">Phosphoprotein</keyword>
<evidence type="ECO:0000256" key="2">
    <source>
        <dbReference type="ARBA" id="ARBA00022553"/>
    </source>
</evidence>
<evidence type="ECO:0000313" key="9">
    <source>
        <dbReference type="EMBL" id="GAO45801.1"/>
    </source>
</evidence>
<dbReference type="STRING" id="698492.A0A0E9N7V0"/>
<protein>
    <submittedName>
        <fullName evidence="9">Uncharacterized protein</fullName>
    </submittedName>
</protein>
<comment type="caution">
    <text evidence="9">The sequence shown here is derived from an EMBL/GenBank/DDBJ whole genome shotgun (WGS) entry which is preliminary data.</text>
</comment>
<dbReference type="PANTHER" id="PTHR15180:SF1">
    <property type="entry name" value="GENERAL TRANSCRIPTION FACTOR 3C POLYPEPTIDE 1"/>
    <property type="match status" value="1"/>
</dbReference>
<reference evidence="9 10" key="1">
    <citation type="journal article" date="2011" name="J. Gen. Appl. Microbiol.">
        <title>Draft genome sequencing of the enigmatic yeast Saitoella complicata.</title>
        <authorList>
            <person name="Nishida H."/>
            <person name="Hamamoto M."/>
            <person name="Sugiyama J."/>
        </authorList>
    </citation>
    <scope>NUCLEOTIDE SEQUENCE [LARGE SCALE GENOMIC DNA]</scope>
    <source>
        <strain evidence="9 10">NRRL Y-17804</strain>
    </source>
</reference>
<dbReference type="SMART" id="SM00384">
    <property type="entry name" value="AT_hook"/>
    <property type="match status" value="2"/>
</dbReference>
<evidence type="ECO:0000256" key="1">
    <source>
        <dbReference type="ARBA" id="ARBA00004123"/>
    </source>
</evidence>
<dbReference type="InterPro" id="IPR044210">
    <property type="entry name" value="Tfc3-like"/>
</dbReference>
<feature type="domain" description="Transcription factor tau subunit sfc3/Tfc3 C-terminal" evidence="8">
    <location>
        <begin position="1256"/>
        <end position="1677"/>
    </location>
</feature>
<keyword evidence="10" id="KW-1185">Reference proteome</keyword>
<dbReference type="Proteomes" id="UP000033140">
    <property type="component" value="Unassembled WGS sequence"/>
</dbReference>
<keyword evidence="4" id="KW-0804">Transcription</keyword>
<evidence type="ECO:0000256" key="6">
    <source>
        <dbReference type="SAM" id="MobiDB-lite"/>
    </source>
</evidence>
<feature type="compositionally biased region" description="Basic and acidic residues" evidence="6">
    <location>
        <begin position="959"/>
        <end position="973"/>
    </location>
</feature>
<dbReference type="Pfam" id="PF04182">
    <property type="entry name" value="B-block_TFIIIC"/>
    <property type="match status" value="1"/>
</dbReference>
<feature type="region of interest" description="Disordered" evidence="6">
    <location>
        <begin position="544"/>
        <end position="665"/>
    </location>
</feature>
<dbReference type="InterPro" id="IPR046488">
    <property type="entry name" value="Sfc3/Tfc3_C"/>
</dbReference>
<dbReference type="GO" id="GO:0006384">
    <property type="term" value="P:transcription initiation at RNA polymerase III promoter"/>
    <property type="evidence" value="ECO:0007669"/>
    <property type="project" value="InterPro"/>
</dbReference>